<feature type="domain" description="Glycosyltransferase subfamily 4-like N-terminal" evidence="3">
    <location>
        <begin position="15"/>
        <end position="160"/>
    </location>
</feature>
<dbReference type="InterPro" id="IPR001296">
    <property type="entry name" value="Glyco_trans_1"/>
</dbReference>
<dbReference type="PANTHER" id="PTHR46401">
    <property type="entry name" value="GLYCOSYLTRANSFERASE WBBK-RELATED"/>
    <property type="match status" value="1"/>
</dbReference>
<keyword evidence="5" id="KW-1185">Reference proteome</keyword>
<evidence type="ECO:0000313" key="4">
    <source>
        <dbReference type="EMBL" id="RPJ68509.1"/>
    </source>
</evidence>
<gene>
    <name evidence="4" type="ORF">DRW07_03645</name>
</gene>
<evidence type="ECO:0000256" key="1">
    <source>
        <dbReference type="ARBA" id="ARBA00022679"/>
    </source>
</evidence>
<feature type="domain" description="Glycosyl transferase family 1" evidence="2">
    <location>
        <begin position="194"/>
        <end position="345"/>
    </location>
</feature>
<dbReference type="RefSeq" id="WP_124026510.1">
    <property type="nucleotide sequence ID" value="NZ_JBHRSN010000005.1"/>
</dbReference>
<keyword evidence="1 4" id="KW-0808">Transferase</keyword>
<comment type="caution">
    <text evidence="4">The sequence shown here is derived from an EMBL/GenBank/DDBJ whole genome shotgun (WGS) entry which is preliminary data.</text>
</comment>
<dbReference type="Gene3D" id="3.40.50.2000">
    <property type="entry name" value="Glycogen Phosphorylase B"/>
    <property type="match status" value="2"/>
</dbReference>
<dbReference type="InterPro" id="IPR028098">
    <property type="entry name" value="Glyco_trans_4-like_N"/>
</dbReference>
<dbReference type="SUPFAM" id="SSF53756">
    <property type="entry name" value="UDP-Glycosyltransferase/glycogen phosphorylase"/>
    <property type="match status" value="1"/>
</dbReference>
<dbReference type="PANTHER" id="PTHR46401:SF2">
    <property type="entry name" value="GLYCOSYLTRANSFERASE WBBK-RELATED"/>
    <property type="match status" value="1"/>
</dbReference>
<dbReference type="AlphaFoldDB" id="A0A3N5YAE6"/>
<dbReference type="OrthoDB" id="9795746at2"/>
<evidence type="ECO:0000313" key="5">
    <source>
        <dbReference type="Proteomes" id="UP000275281"/>
    </source>
</evidence>
<dbReference type="GO" id="GO:0016757">
    <property type="term" value="F:glycosyltransferase activity"/>
    <property type="evidence" value="ECO:0007669"/>
    <property type="project" value="InterPro"/>
</dbReference>
<proteinExistence type="predicted"/>
<dbReference type="Proteomes" id="UP000275281">
    <property type="component" value="Unassembled WGS sequence"/>
</dbReference>
<accession>A0A3N5YAE6</accession>
<sequence>MKVLRIVRTMDPRAGGVSEAIDQLAKVQADRKWEMDVLCFDESEAQWNQDKSYKVISLGKAFSTYGIHFRYLKWLFDNVKGYDLVIFDGLWQFFLVGGYVIKFFKVPFCVYTHGMLDPYFNKNRAKYLKKLPFWFLVERNILNFSKKVIFTCEEEKNLAKLSFPKAKFSSFIVTLGVDGERNLARTDYSDESNASERRFGLFLSRVHPKKGLDLLLKCFTSSECIPKDFDLVIAGPCADKYKDELLKLVPSNFVDRVHWVGMLEGDKKWYAFKKADFFVLPSHQENFGIVVAEALSVATPVLITNKVNIWREVDKYSCGFVENDDLEGIQKLITNWFGLSDHERNVMRSKAEECFRDRFSIQAAISSFEQLLTNIGKSRIR</sequence>
<reference evidence="4 5" key="1">
    <citation type="submission" date="2018-11" db="EMBL/GenBank/DDBJ databases">
        <authorList>
            <person name="Ye M.-Q."/>
            <person name="Du Z.-J."/>
        </authorList>
    </citation>
    <scope>NUCLEOTIDE SEQUENCE [LARGE SCALE GENOMIC DNA]</scope>
    <source>
        <strain evidence="4 5">U0105</strain>
    </source>
</reference>
<evidence type="ECO:0000259" key="2">
    <source>
        <dbReference type="Pfam" id="PF00534"/>
    </source>
</evidence>
<dbReference type="EMBL" id="RPOK01000001">
    <property type="protein sequence ID" value="RPJ68509.1"/>
    <property type="molecule type" value="Genomic_DNA"/>
</dbReference>
<dbReference type="GO" id="GO:0009103">
    <property type="term" value="P:lipopolysaccharide biosynthetic process"/>
    <property type="evidence" value="ECO:0007669"/>
    <property type="project" value="TreeGrafter"/>
</dbReference>
<dbReference type="Pfam" id="PF13439">
    <property type="entry name" value="Glyco_transf_4"/>
    <property type="match status" value="1"/>
</dbReference>
<protein>
    <submittedName>
        <fullName evidence="4">Glycosyltransferase</fullName>
    </submittedName>
</protein>
<dbReference type="Pfam" id="PF00534">
    <property type="entry name" value="Glycos_transf_1"/>
    <property type="match status" value="1"/>
</dbReference>
<evidence type="ECO:0000259" key="3">
    <source>
        <dbReference type="Pfam" id="PF13439"/>
    </source>
</evidence>
<name>A0A3N5YAE6_9ALTE</name>
<organism evidence="4 5">
    <name type="scientific">Alteromonas sediminis</name>
    <dbReference type="NCBI Taxonomy" id="2259342"/>
    <lineage>
        <taxon>Bacteria</taxon>
        <taxon>Pseudomonadati</taxon>
        <taxon>Pseudomonadota</taxon>
        <taxon>Gammaproteobacteria</taxon>
        <taxon>Alteromonadales</taxon>
        <taxon>Alteromonadaceae</taxon>
        <taxon>Alteromonas/Salinimonas group</taxon>
        <taxon>Alteromonas</taxon>
    </lineage>
</organism>